<dbReference type="AlphaFoldDB" id="A0A1F5VPM7"/>
<dbReference type="EMBL" id="MFHH01000011">
    <property type="protein sequence ID" value="OGF65319.1"/>
    <property type="molecule type" value="Genomic_DNA"/>
</dbReference>
<protein>
    <submittedName>
        <fullName evidence="1">Uncharacterized protein</fullName>
    </submittedName>
</protein>
<gene>
    <name evidence="1" type="ORF">A2Z53_01425</name>
</gene>
<evidence type="ECO:0000313" key="2">
    <source>
        <dbReference type="Proteomes" id="UP000177451"/>
    </source>
</evidence>
<accession>A0A1F5VPM7</accession>
<reference evidence="1 2" key="1">
    <citation type="journal article" date="2016" name="Nat. Commun.">
        <title>Thousands of microbial genomes shed light on interconnected biogeochemical processes in an aquifer system.</title>
        <authorList>
            <person name="Anantharaman K."/>
            <person name="Brown C.T."/>
            <person name="Hug L.A."/>
            <person name="Sharon I."/>
            <person name="Castelle C.J."/>
            <person name="Probst A.J."/>
            <person name="Thomas B.C."/>
            <person name="Singh A."/>
            <person name="Wilkins M.J."/>
            <person name="Karaoz U."/>
            <person name="Brodie E.L."/>
            <person name="Williams K.H."/>
            <person name="Hubbard S.S."/>
            <person name="Banfield J.F."/>
        </authorList>
    </citation>
    <scope>NUCLEOTIDE SEQUENCE [LARGE SCALE GENOMIC DNA]</scope>
</reference>
<proteinExistence type="predicted"/>
<organism evidence="1 2">
    <name type="scientific">Candidatus Giovannonibacteria bacterium RIFCSPHIGHO2_02_42_15</name>
    <dbReference type="NCBI Taxonomy" id="1798329"/>
    <lineage>
        <taxon>Bacteria</taxon>
        <taxon>Candidatus Giovannoniibacteriota</taxon>
    </lineage>
</organism>
<dbReference type="Proteomes" id="UP000177451">
    <property type="component" value="Unassembled WGS sequence"/>
</dbReference>
<sequence>MEGKMKKMVAAIFAAWFLYFFEIASAEFTLVGEKFSGFASSGWESQYVFSIGLKASNHPRSWQEFSILHEDSGIYAGASFSESPSEGFDGRDDKDFNFGIIRTAWVHKFNAKFSHIWIATAGPMNELSLRIDGINHPFYWKGSYLIGLKKRSPESGFLNRAGLLKAFSVPLPFGRNSYEQSIAFEAYVGGTIGGALGVKSGFTHAAATVAFPMPLIRSLTLEPKFGLQFTFPNYRGSGKGDISKDNPKWGALTLTYRF</sequence>
<comment type="caution">
    <text evidence="1">The sequence shown here is derived from an EMBL/GenBank/DDBJ whole genome shotgun (WGS) entry which is preliminary data.</text>
</comment>
<evidence type="ECO:0000313" key="1">
    <source>
        <dbReference type="EMBL" id="OGF65319.1"/>
    </source>
</evidence>
<name>A0A1F5VPM7_9BACT</name>